<reference evidence="1" key="1">
    <citation type="journal article" date="2012" name="Proc. Natl. Acad. Sci. U.S.A.">
        <title>Antigenic diversity is generated by distinct evolutionary mechanisms in African trypanosome species.</title>
        <authorList>
            <person name="Jackson A.P."/>
            <person name="Berry A."/>
            <person name="Aslett M."/>
            <person name="Allison H.C."/>
            <person name="Burton P."/>
            <person name="Vavrova-Anderson J."/>
            <person name="Brown R."/>
            <person name="Browne H."/>
            <person name="Corton N."/>
            <person name="Hauser H."/>
            <person name="Gamble J."/>
            <person name="Gilderthorp R."/>
            <person name="Marcello L."/>
            <person name="McQuillan J."/>
            <person name="Otto T.D."/>
            <person name="Quail M.A."/>
            <person name="Sanders M.J."/>
            <person name="van Tonder A."/>
            <person name="Ginger M.L."/>
            <person name="Field M.C."/>
            <person name="Barry J.D."/>
            <person name="Hertz-Fowler C."/>
            <person name="Berriman M."/>
        </authorList>
    </citation>
    <scope>NUCLEOTIDE SEQUENCE</scope>
    <source>
        <strain evidence="1">Y486</strain>
    </source>
</reference>
<dbReference type="AlphaFoldDB" id="G0U5E6"/>
<evidence type="ECO:0000313" key="1">
    <source>
        <dbReference type="EMBL" id="CCC51094.1"/>
    </source>
</evidence>
<gene>
    <name evidence="1" type="ORF">TVY486_1001480</name>
</gene>
<organism evidence="1">
    <name type="scientific">Trypanosoma vivax (strain Y486)</name>
    <dbReference type="NCBI Taxonomy" id="1055687"/>
    <lineage>
        <taxon>Eukaryota</taxon>
        <taxon>Discoba</taxon>
        <taxon>Euglenozoa</taxon>
        <taxon>Kinetoplastea</taxon>
        <taxon>Metakinetoplastina</taxon>
        <taxon>Trypanosomatida</taxon>
        <taxon>Trypanosomatidae</taxon>
        <taxon>Trypanosoma</taxon>
        <taxon>Duttonella</taxon>
    </lineage>
</organism>
<sequence length="141" mass="15630">MYACYTNPDPTRPLSPHLVLPTLFHPPALTTCNPMLMRNPSPPPPPPSPPPISSLTFLLCPTRLSSCASPLPITTIIFYWFSPQNTITPFLFFLDTSCSPAQQNLFAAIPYLFTHSAPYTLSPSLTHVHIHRPTCSTPHLH</sequence>
<dbReference type="EMBL" id="HE573026">
    <property type="protein sequence ID" value="CCC51094.1"/>
    <property type="molecule type" value="Genomic_DNA"/>
</dbReference>
<proteinExistence type="predicted"/>
<protein>
    <submittedName>
        <fullName evidence="1">Uncharacterized protein</fullName>
    </submittedName>
</protein>
<accession>G0U5E6</accession>
<dbReference type="VEuPathDB" id="TriTrypDB:TvY486_1001480"/>
<name>G0U5E6_TRYVY</name>